<dbReference type="Pfam" id="PF18962">
    <property type="entry name" value="Por_Secre_tail"/>
    <property type="match status" value="1"/>
</dbReference>
<gene>
    <name evidence="3" type="ORF">E6K73_04080</name>
</gene>
<feature type="compositionally biased region" description="Polar residues" evidence="1">
    <location>
        <begin position="1"/>
        <end position="16"/>
    </location>
</feature>
<feature type="domain" description="Secretion system C-terminal sorting" evidence="2">
    <location>
        <begin position="40"/>
        <end position="114"/>
    </location>
</feature>
<evidence type="ECO:0000313" key="4">
    <source>
        <dbReference type="Proteomes" id="UP000320184"/>
    </source>
</evidence>
<name>A0A538SKX5_UNCEI</name>
<sequence length="117" mass="12816">MPIRSGRSTTASWPRTTSRRTAHVPEPAEGARLELDQSAPNPLRDGATITFRLPAAGRATIDLYDLAGRFIGTVFDGERPAGTNSVWLDGARLGPGAYFYRLSTNGRRLEKKMVLSR</sequence>
<evidence type="ECO:0000313" key="3">
    <source>
        <dbReference type="EMBL" id="TMQ52026.1"/>
    </source>
</evidence>
<feature type="region of interest" description="Disordered" evidence="1">
    <location>
        <begin position="1"/>
        <end position="41"/>
    </location>
</feature>
<dbReference type="Proteomes" id="UP000320184">
    <property type="component" value="Unassembled WGS sequence"/>
</dbReference>
<protein>
    <submittedName>
        <fullName evidence="3">T9SS type A sorting domain-containing protein</fullName>
    </submittedName>
</protein>
<comment type="caution">
    <text evidence="3">The sequence shown here is derived from an EMBL/GenBank/DDBJ whole genome shotgun (WGS) entry which is preliminary data.</text>
</comment>
<evidence type="ECO:0000259" key="2">
    <source>
        <dbReference type="Pfam" id="PF18962"/>
    </source>
</evidence>
<dbReference type="EMBL" id="VBOT01000048">
    <property type="protein sequence ID" value="TMQ52026.1"/>
    <property type="molecule type" value="Genomic_DNA"/>
</dbReference>
<reference evidence="3 4" key="1">
    <citation type="journal article" date="2019" name="Nat. Microbiol.">
        <title>Mediterranean grassland soil C-N compound turnover is dependent on rainfall and depth, and is mediated by genomically divergent microorganisms.</title>
        <authorList>
            <person name="Diamond S."/>
            <person name="Andeer P.F."/>
            <person name="Li Z."/>
            <person name="Crits-Christoph A."/>
            <person name="Burstein D."/>
            <person name="Anantharaman K."/>
            <person name="Lane K.R."/>
            <person name="Thomas B.C."/>
            <person name="Pan C."/>
            <person name="Northen T.R."/>
            <person name="Banfield J.F."/>
        </authorList>
    </citation>
    <scope>NUCLEOTIDE SEQUENCE [LARGE SCALE GENOMIC DNA]</scope>
    <source>
        <strain evidence="3">WS_3</strain>
    </source>
</reference>
<dbReference type="InterPro" id="IPR026444">
    <property type="entry name" value="Secre_tail"/>
</dbReference>
<proteinExistence type="predicted"/>
<dbReference type="AlphaFoldDB" id="A0A538SKX5"/>
<organism evidence="3 4">
    <name type="scientific">Eiseniibacteriota bacterium</name>
    <dbReference type="NCBI Taxonomy" id="2212470"/>
    <lineage>
        <taxon>Bacteria</taxon>
        <taxon>Candidatus Eiseniibacteriota</taxon>
    </lineage>
</organism>
<evidence type="ECO:0000256" key="1">
    <source>
        <dbReference type="SAM" id="MobiDB-lite"/>
    </source>
</evidence>
<accession>A0A538SKX5</accession>
<dbReference type="NCBIfam" id="TIGR04183">
    <property type="entry name" value="Por_Secre_tail"/>
    <property type="match status" value="1"/>
</dbReference>
<dbReference type="Gene3D" id="2.60.40.4070">
    <property type="match status" value="1"/>
</dbReference>